<dbReference type="InterPro" id="IPR005123">
    <property type="entry name" value="Oxoglu/Fe-dep_dioxygenase_dom"/>
</dbReference>
<dbReference type="GO" id="GO:0046872">
    <property type="term" value="F:metal ion binding"/>
    <property type="evidence" value="ECO:0007669"/>
    <property type="project" value="UniProtKB-KW"/>
</dbReference>
<keyword evidence="8" id="KW-1185">Reference proteome</keyword>
<feature type="domain" description="Fe2OG dioxygenase" evidence="6">
    <location>
        <begin position="1391"/>
        <end position="1488"/>
    </location>
</feature>
<organism evidence="7 8">
    <name type="scientific">Digitaria exilis</name>
    <dbReference type="NCBI Taxonomy" id="1010633"/>
    <lineage>
        <taxon>Eukaryota</taxon>
        <taxon>Viridiplantae</taxon>
        <taxon>Streptophyta</taxon>
        <taxon>Embryophyta</taxon>
        <taxon>Tracheophyta</taxon>
        <taxon>Spermatophyta</taxon>
        <taxon>Magnoliopsida</taxon>
        <taxon>Liliopsida</taxon>
        <taxon>Poales</taxon>
        <taxon>Poaceae</taxon>
        <taxon>PACMAD clade</taxon>
        <taxon>Panicoideae</taxon>
        <taxon>Panicodae</taxon>
        <taxon>Paniceae</taxon>
        <taxon>Anthephorinae</taxon>
        <taxon>Digitaria</taxon>
    </lineage>
</organism>
<gene>
    <name evidence="7" type="ORF">HU200_063600</name>
</gene>
<dbReference type="PROSITE" id="PS51471">
    <property type="entry name" value="FE2OG_OXY"/>
    <property type="match status" value="4"/>
</dbReference>
<evidence type="ECO:0000313" key="8">
    <source>
        <dbReference type="Proteomes" id="UP000636709"/>
    </source>
</evidence>
<evidence type="ECO:0000256" key="3">
    <source>
        <dbReference type="ARBA" id="ARBA00023002"/>
    </source>
</evidence>
<dbReference type="GO" id="GO:0016491">
    <property type="term" value="F:oxidoreductase activity"/>
    <property type="evidence" value="ECO:0007669"/>
    <property type="project" value="UniProtKB-KW"/>
</dbReference>
<dbReference type="SUPFAM" id="SSF51197">
    <property type="entry name" value="Clavaminate synthase-like"/>
    <property type="match status" value="5"/>
</dbReference>
<feature type="region of interest" description="Disordered" evidence="5">
    <location>
        <begin position="1122"/>
        <end position="1160"/>
    </location>
</feature>
<feature type="domain" description="Fe2OG dioxygenase" evidence="6">
    <location>
        <begin position="562"/>
        <end position="655"/>
    </location>
</feature>
<accession>A0A835A3R4</accession>
<keyword evidence="3" id="KW-0560">Oxidoreductase</keyword>
<dbReference type="Pfam" id="PF03171">
    <property type="entry name" value="2OG-FeII_Oxy"/>
    <property type="match status" value="4"/>
</dbReference>
<proteinExistence type="predicted"/>
<feature type="compositionally biased region" description="Basic and acidic residues" evidence="5">
    <location>
        <begin position="1525"/>
        <end position="1535"/>
    </location>
</feature>
<feature type="domain" description="Fe2OG dioxygenase" evidence="6">
    <location>
        <begin position="192"/>
        <end position="298"/>
    </location>
</feature>
<comment type="caution">
    <text evidence="7">The sequence shown here is derived from an EMBL/GenBank/DDBJ whole genome shotgun (WGS) entry which is preliminary data.</text>
</comment>
<dbReference type="PANTHER" id="PTHR47990">
    <property type="entry name" value="2-OXOGLUTARATE (2OG) AND FE(II)-DEPENDENT OXYGENASE SUPERFAMILY PROTEIN-RELATED"/>
    <property type="match status" value="1"/>
</dbReference>
<dbReference type="InterPro" id="IPR050231">
    <property type="entry name" value="Iron_ascorbate_oxido_reductase"/>
</dbReference>
<sequence>MAAIGAIPVVDLAPFLAGDHKADGVARRAGPRNNLQFNGVLTPPQMVLRAASEDLKMWRHRLPHSVFPKIKKKACRTHGFFRAINHGVPSDLMSRALQLSAAFFALPDEEKAKAARPADGSEAPFPRVPGFLLVLDPKLGFNTYPAEPGGFREAVDECFAKLTELGLLVQEILNACMGLPPGFLRGYNDDRSFDFMVALRYFPATEEESNGLRAHADGNCNTFVVQDDVGGLEVLKDDGWVPVEPIDGSIIVNIGDIIQVLSNNTLKSATHRVVMRKPVHRHSLAFSLSIHGDKWIEPLPEFTAMVGEAPRYRGFVLRECQQLRSRRNKTHPPSRPEDMRHCSHRAFVPVGADVTNGFAAMEVCRGVLLGSTATVFTTKVDEAPRYRGFKYKEYQQLRLRNKIHPPSRLLCPPLAANGALPVVDLAPFLAGDDDMAGGVARATEAVHEACKTHGFFRAVNHGVPPELMARALQLTATFFALPDEDKDKARPADGSEAPLPAGYGRHPANSIDKNEYVMTCDPKLGFNCFAKLTELGLLVHEILNDCMGLPSGFLRDFNADRSFDFMAALRYFPATEEENSGLTAHEDGSCISFVIQDGVGGLEVLKDGNWVPAASPLTEASLSTSVLSNNKLKSATHRVVRKPVHRHSLAFFFNIRGDKWIEPLPEFTAKVCEAPRYRGFMYKEYQQRRLRDKTHPPSRPEDVQSNKTTAPAIGIASSGGALPVVDLAPLLTGDRGGIARATEAVREACRTHGFFRAVNHGVLAELLAAFFALPGEEKTKTMAAIGALPVVDLAPFLAGDDDKAAGGAGRGAARATEAVREACRTHGFFRVVNHGVPPELMARALQLSAAFFALPDEDKAKARPAEGAEAPLPAGYARQPANSADKNEYVMVFDPKLGFNVYPADPAGFRSLTKLGLLVQEILNECMGLPPGFLGDFNGDRSFDFMIALRYFPAMAEENNNGLSAHEDGNCITFVIQDDVGGLEVLKDGEWVPAEPVDGSIIVNIGDVIQVLSNNKLKSATHRVVRQPMHRHSLAFFFNIHGDKWIEPLPEFTARVGEAPHYKGFVYNEYQQLRMRNKTHPPSRPEDVGIEEMFLARVWGYMLLLSTGDVLIVNSREFLASGGNGGSGKLDSRAAAGKPHAGEADEGGKGTSSSCGGSDDKLTEHLLNNLHNNGRPAIDMAGSGVLPVVDLAPFLTDDEGSIARANEAVRCGRRAGLTASSALSTTTNVPAELLAHARATMALPVVDLAPFLAGDDKAGGVARATEAMRQACRTHGFFRAVNHGVPTELMARTLQLTAAFFTLPDEDKTKATFPAGYAQQPANSADKNEYVLMFDPKLRLNVYPADPAGFREALDECFAKLTKLGLLVQEILNECMGLPQGFLRDFNGERSSDFMVALHYFPATEEENNGLSAHEDGNCITFVVQDDVGGLEVLKDGDWVTAEPMDGSIIVNIGDVIQVLSNNKLKSATHRVVRKPVHRHSLVFFFSIHGDKWIEPLPEFTALVGEAPRYKGFVHKDYQQLRMRDKTHPPSRPEDVSSSSVAQAAQL</sequence>
<feature type="domain" description="Fe2OG dioxygenase" evidence="6">
    <location>
        <begin position="942"/>
        <end position="1040"/>
    </location>
</feature>
<keyword evidence="2" id="KW-0479">Metal-binding</keyword>
<feature type="region of interest" description="Disordered" evidence="5">
    <location>
        <begin position="485"/>
        <end position="504"/>
    </location>
</feature>
<dbReference type="InterPro" id="IPR026992">
    <property type="entry name" value="DIOX_N"/>
</dbReference>
<feature type="compositionally biased region" description="Low complexity" evidence="5">
    <location>
        <begin position="1536"/>
        <end position="1547"/>
    </location>
</feature>
<evidence type="ECO:0000259" key="6">
    <source>
        <dbReference type="PROSITE" id="PS51471"/>
    </source>
</evidence>
<dbReference type="Proteomes" id="UP000636709">
    <property type="component" value="Unassembled WGS sequence"/>
</dbReference>
<protein>
    <recommendedName>
        <fullName evidence="6">Fe2OG dioxygenase domain-containing protein</fullName>
    </recommendedName>
</protein>
<dbReference type="EMBL" id="JACEFO010002685">
    <property type="protein sequence ID" value="KAF8651344.1"/>
    <property type="molecule type" value="Genomic_DNA"/>
</dbReference>
<evidence type="ECO:0000256" key="2">
    <source>
        <dbReference type="ARBA" id="ARBA00022723"/>
    </source>
</evidence>
<reference evidence="7" key="1">
    <citation type="submission" date="2020-07" db="EMBL/GenBank/DDBJ databases">
        <title>Genome sequence and genetic diversity analysis of an under-domesticated orphan crop, white fonio (Digitaria exilis).</title>
        <authorList>
            <person name="Bennetzen J.L."/>
            <person name="Chen S."/>
            <person name="Ma X."/>
            <person name="Wang X."/>
            <person name="Yssel A.E.J."/>
            <person name="Chaluvadi S.R."/>
            <person name="Johnson M."/>
            <person name="Gangashetty P."/>
            <person name="Hamidou F."/>
            <person name="Sanogo M.D."/>
            <person name="Zwaenepoel A."/>
            <person name="Wallace J."/>
            <person name="Van De Peer Y."/>
            <person name="Van Deynze A."/>
        </authorList>
    </citation>
    <scope>NUCLEOTIDE SEQUENCE</scope>
    <source>
        <tissue evidence="7">Leaves</tissue>
    </source>
</reference>
<dbReference type="OrthoDB" id="288590at2759"/>
<keyword evidence="4" id="KW-0408">Iron</keyword>
<name>A0A835A3R4_9POAL</name>
<evidence type="ECO:0000256" key="1">
    <source>
        <dbReference type="ARBA" id="ARBA00001961"/>
    </source>
</evidence>
<evidence type="ECO:0000256" key="5">
    <source>
        <dbReference type="SAM" id="MobiDB-lite"/>
    </source>
</evidence>
<evidence type="ECO:0000313" key="7">
    <source>
        <dbReference type="EMBL" id="KAF8651344.1"/>
    </source>
</evidence>
<evidence type="ECO:0000256" key="4">
    <source>
        <dbReference type="ARBA" id="ARBA00023004"/>
    </source>
</evidence>
<dbReference type="InterPro" id="IPR044861">
    <property type="entry name" value="IPNS-like_FE2OG_OXY"/>
</dbReference>
<dbReference type="Pfam" id="PF14226">
    <property type="entry name" value="DIOX_N"/>
    <property type="match status" value="5"/>
</dbReference>
<feature type="region of interest" description="Disordered" evidence="5">
    <location>
        <begin position="1525"/>
        <end position="1547"/>
    </location>
</feature>
<comment type="cofactor">
    <cofactor evidence="1">
        <name>L-ascorbate</name>
        <dbReference type="ChEBI" id="CHEBI:38290"/>
    </cofactor>
</comment>
<dbReference type="InterPro" id="IPR027443">
    <property type="entry name" value="IPNS-like_sf"/>
</dbReference>
<dbReference type="Gene3D" id="2.60.120.330">
    <property type="entry name" value="B-lactam Antibiotic, Isopenicillin N Synthase, Chain"/>
    <property type="match status" value="5"/>
</dbReference>